<evidence type="ECO:0000256" key="1">
    <source>
        <dbReference type="ARBA" id="ARBA00023157"/>
    </source>
</evidence>
<accession>A0A2B4RGF9</accession>
<dbReference type="Pfam" id="PF04089">
    <property type="entry name" value="BRICHOS"/>
    <property type="match status" value="1"/>
</dbReference>
<gene>
    <name evidence="3" type="ORF">AWC38_SpisGene19832</name>
</gene>
<dbReference type="InterPro" id="IPR001729">
    <property type="entry name" value="SP-C"/>
</dbReference>
<sequence>MSLIAERKSAVTKYSLELSSGGKTFGEQIEIDTIKETETFHVPKTSPNESAGDIIYDFKRKVTMVRLPAEKACYIANSIDETLTPADLKEALEMKSPGTSEELATSSTETQMTVAGELEDRSALSAEMAELCVNLPIYIVTNGAVILDDEEADEETVVEDDMEADMEADEYIVEDANDEPEIVDTIDNPYTRVKRAFFRKLRRKGFLRKLKKKACKRVCKWATRRICRRVPDLFNRLRRRCLKFRKRGCKRVWRWLVG</sequence>
<evidence type="ECO:0000313" key="4">
    <source>
        <dbReference type="Proteomes" id="UP000225706"/>
    </source>
</evidence>
<evidence type="ECO:0000313" key="3">
    <source>
        <dbReference type="EMBL" id="PFX15923.1"/>
    </source>
</evidence>
<protein>
    <recommendedName>
        <fullName evidence="2">BRICHOS domain-containing protein</fullName>
    </recommendedName>
</protein>
<evidence type="ECO:0000259" key="2">
    <source>
        <dbReference type="PROSITE" id="PS50869"/>
    </source>
</evidence>
<feature type="domain" description="BRICHOS" evidence="2">
    <location>
        <begin position="46"/>
        <end position="140"/>
    </location>
</feature>
<keyword evidence="1" id="KW-1015">Disulfide bond</keyword>
<comment type="caution">
    <text evidence="3">The sequence shown here is derived from an EMBL/GenBank/DDBJ whole genome shotgun (WGS) entry which is preliminary data.</text>
</comment>
<reference evidence="4" key="1">
    <citation type="journal article" date="2017" name="bioRxiv">
        <title>Comparative analysis of the genomes of Stylophora pistillata and Acropora digitifera provides evidence for extensive differences between species of corals.</title>
        <authorList>
            <person name="Voolstra C.R."/>
            <person name="Li Y."/>
            <person name="Liew Y.J."/>
            <person name="Baumgarten S."/>
            <person name="Zoccola D."/>
            <person name="Flot J.-F."/>
            <person name="Tambutte S."/>
            <person name="Allemand D."/>
            <person name="Aranda M."/>
        </authorList>
    </citation>
    <scope>NUCLEOTIDE SEQUENCE [LARGE SCALE GENOMIC DNA]</scope>
</reference>
<dbReference type="PROSITE" id="PS50869">
    <property type="entry name" value="BRICHOS"/>
    <property type="match status" value="1"/>
</dbReference>
<dbReference type="PANTHER" id="PTHR10800">
    <property type="entry name" value="PULMONARY SURFACTANT-ASSOCIATED PROTEIN C"/>
    <property type="match status" value="1"/>
</dbReference>
<organism evidence="3 4">
    <name type="scientific">Stylophora pistillata</name>
    <name type="common">Smooth cauliflower coral</name>
    <dbReference type="NCBI Taxonomy" id="50429"/>
    <lineage>
        <taxon>Eukaryota</taxon>
        <taxon>Metazoa</taxon>
        <taxon>Cnidaria</taxon>
        <taxon>Anthozoa</taxon>
        <taxon>Hexacorallia</taxon>
        <taxon>Scleractinia</taxon>
        <taxon>Astrocoeniina</taxon>
        <taxon>Pocilloporidae</taxon>
        <taxon>Stylophora</taxon>
    </lineage>
</organism>
<proteinExistence type="predicted"/>
<dbReference type="Gene3D" id="3.30.390.150">
    <property type="match status" value="1"/>
</dbReference>
<dbReference type="GO" id="GO:0007585">
    <property type="term" value="P:respiratory gaseous exchange by respiratory system"/>
    <property type="evidence" value="ECO:0007669"/>
    <property type="project" value="InterPro"/>
</dbReference>
<name>A0A2B4RGF9_STYPI</name>
<dbReference type="InterPro" id="IPR007084">
    <property type="entry name" value="BRICHOS_dom"/>
</dbReference>
<dbReference type="Proteomes" id="UP000225706">
    <property type="component" value="Unassembled WGS sequence"/>
</dbReference>
<dbReference type="PANTHER" id="PTHR10800:SF4">
    <property type="entry name" value="PULMONARY SURFACTANT-ASSOCIATED PROTEIN C"/>
    <property type="match status" value="1"/>
</dbReference>
<dbReference type="EMBL" id="LSMT01000595">
    <property type="protein sequence ID" value="PFX15923.1"/>
    <property type="molecule type" value="Genomic_DNA"/>
</dbReference>
<dbReference type="GO" id="GO:0005615">
    <property type="term" value="C:extracellular space"/>
    <property type="evidence" value="ECO:0007669"/>
    <property type="project" value="TreeGrafter"/>
</dbReference>
<keyword evidence="4" id="KW-1185">Reference proteome</keyword>
<dbReference type="OrthoDB" id="5957068at2759"/>
<dbReference type="AlphaFoldDB" id="A0A2B4RGF9"/>
<dbReference type="SMART" id="SM01039">
    <property type="entry name" value="BRICHOS"/>
    <property type="match status" value="1"/>
</dbReference>